<evidence type="ECO:0000256" key="1">
    <source>
        <dbReference type="SAM" id="Phobius"/>
    </source>
</evidence>
<keyword evidence="1" id="KW-0812">Transmembrane</keyword>
<evidence type="ECO:0000313" key="3">
    <source>
        <dbReference type="Proteomes" id="UP000283634"/>
    </source>
</evidence>
<organism evidence="2 3">
    <name type="scientific">Trypanosoma rangeli</name>
    <dbReference type="NCBI Taxonomy" id="5698"/>
    <lineage>
        <taxon>Eukaryota</taxon>
        <taxon>Discoba</taxon>
        <taxon>Euglenozoa</taxon>
        <taxon>Kinetoplastea</taxon>
        <taxon>Metakinetoplastina</taxon>
        <taxon>Trypanosomatida</taxon>
        <taxon>Trypanosomatidae</taxon>
        <taxon>Trypanosoma</taxon>
        <taxon>Herpetosoma</taxon>
    </lineage>
</organism>
<dbReference type="Proteomes" id="UP000283634">
    <property type="component" value="Unassembled WGS sequence"/>
</dbReference>
<keyword evidence="3" id="KW-1185">Reference proteome</keyword>
<gene>
    <name evidence="2" type="ORF">TraAM80_00127</name>
</gene>
<comment type="caution">
    <text evidence="2">The sequence shown here is derived from an EMBL/GenBank/DDBJ whole genome shotgun (WGS) entry which is preliminary data.</text>
</comment>
<accession>A0A422P4W3</accession>
<dbReference type="VEuPathDB" id="TriTrypDB:TRSC58_04185"/>
<sequence length="134" mass="15114">MICRFGPTAVSRCRTSVTALVLAPTQSALREFHSVYGIAASLAMCTGCVLCFGSWANKICNVRKYGRWRFCNSLDDAIMVSDFKTAQYIGGFIEFLLHWFIVGPKKYRYDSNLADVPDKQALWTVLDEVKKVWG</sequence>
<dbReference type="RefSeq" id="XP_029242962.1">
    <property type="nucleotide sequence ID" value="XM_029377219.1"/>
</dbReference>
<keyword evidence="1" id="KW-0472">Membrane</keyword>
<evidence type="ECO:0000313" key="2">
    <source>
        <dbReference type="EMBL" id="RNF12772.1"/>
    </source>
</evidence>
<feature type="transmembrane region" description="Helical" evidence="1">
    <location>
        <begin position="35"/>
        <end position="57"/>
    </location>
</feature>
<dbReference type="AlphaFoldDB" id="A0A422P4W3"/>
<protein>
    <submittedName>
        <fullName evidence="2">Uncharacterized protein</fullName>
    </submittedName>
</protein>
<dbReference type="OMA" id="YNIIGSC"/>
<proteinExistence type="predicted"/>
<dbReference type="GeneID" id="40324060"/>
<dbReference type="EMBL" id="MKGL01000002">
    <property type="protein sequence ID" value="RNF12772.1"/>
    <property type="molecule type" value="Genomic_DNA"/>
</dbReference>
<keyword evidence="1" id="KW-1133">Transmembrane helix</keyword>
<reference evidence="2 3" key="1">
    <citation type="journal article" date="2018" name="BMC Genomics">
        <title>Genomic comparison of Trypanosoma conorhini and Trypanosoma rangeli to Trypanosoma cruzi strains of high and low virulence.</title>
        <authorList>
            <person name="Bradwell K.R."/>
            <person name="Koparde V.N."/>
            <person name="Matveyev A.V."/>
            <person name="Serrano M.G."/>
            <person name="Alves J.M."/>
            <person name="Parikh H."/>
            <person name="Huang B."/>
            <person name="Lee V."/>
            <person name="Espinosa-Alvarez O."/>
            <person name="Ortiz P.A."/>
            <person name="Costa-Martins A.G."/>
            <person name="Teixeira M.M."/>
            <person name="Buck G.A."/>
        </authorList>
    </citation>
    <scope>NUCLEOTIDE SEQUENCE [LARGE SCALE GENOMIC DNA]</scope>
    <source>
        <strain evidence="2 3">AM80</strain>
    </source>
</reference>
<name>A0A422P4W3_TRYRA</name>
<dbReference type="OrthoDB" id="276226at2759"/>